<organism evidence="10 11">
    <name type="scientific">[Torrubiella] hemipterigena</name>
    <dbReference type="NCBI Taxonomy" id="1531966"/>
    <lineage>
        <taxon>Eukaryota</taxon>
        <taxon>Fungi</taxon>
        <taxon>Dikarya</taxon>
        <taxon>Ascomycota</taxon>
        <taxon>Pezizomycotina</taxon>
        <taxon>Sordariomycetes</taxon>
        <taxon>Hypocreomycetidae</taxon>
        <taxon>Hypocreales</taxon>
        <taxon>Clavicipitaceae</taxon>
        <taxon>Clavicipitaceae incertae sedis</taxon>
        <taxon>'Torrubiella' clade</taxon>
    </lineage>
</organism>
<evidence type="ECO:0000256" key="1">
    <source>
        <dbReference type="ARBA" id="ARBA00004127"/>
    </source>
</evidence>
<feature type="transmembrane region" description="Helical" evidence="8">
    <location>
        <begin position="149"/>
        <end position="170"/>
    </location>
</feature>
<dbReference type="EMBL" id="CDHN01000002">
    <property type="protein sequence ID" value="CEJ89322.1"/>
    <property type="molecule type" value="Genomic_DNA"/>
</dbReference>
<feature type="transmembrane region" description="Helical" evidence="8">
    <location>
        <begin position="52"/>
        <end position="76"/>
    </location>
</feature>
<reference evidence="10 11" key="1">
    <citation type="journal article" date="2015" name="Genome Announc.">
        <title>Draft Genome Sequence and Gene Annotation of the Entomopathogenic Fungus Verticillium hemipterigenum.</title>
        <authorList>
            <person name="Horn F."/>
            <person name="Habel A."/>
            <person name="Scharf D.H."/>
            <person name="Dworschak J."/>
            <person name="Brakhage A.A."/>
            <person name="Guthke R."/>
            <person name="Hertweck C."/>
            <person name="Linde J."/>
        </authorList>
    </citation>
    <scope>NUCLEOTIDE SEQUENCE [LARGE SCALE GENOMIC DNA]</scope>
</reference>
<feature type="transmembrane region" description="Helical" evidence="8">
    <location>
        <begin position="406"/>
        <end position="433"/>
    </location>
</feature>
<dbReference type="PANTHER" id="PTHR23501:SF84">
    <property type="entry name" value="VACUOLAR MEMBRANE AMINO ACID UPTAKE TRANSPORTER FNX2"/>
    <property type="match status" value="1"/>
</dbReference>
<dbReference type="FunFam" id="1.20.1720.10:FF:000013">
    <property type="entry name" value="Related to multidrug resistance proteins"/>
    <property type="match status" value="1"/>
</dbReference>
<dbReference type="Gene3D" id="1.20.1250.20">
    <property type="entry name" value="MFS general substrate transporter like domains"/>
    <property type="match status" value="1"/>
</dbReference>
<evidence type="ECO:0000313" key="11">
    <source>
        <dbReference type="Proteomes" id="UP000039046"/>
    </source>
</evidence>
<feature type="transmembrane region" description="Helical" evidence="8">
    <location>
        <begin position="205"/>
        <end position="225"/>
    </location>
</feature>
<evidence type="ECO:0000313" key="10">
    <source>
        <dbReference type="EMBL" id="CEJ89322.1"/>
    </source>
</evidence>
<keyword evidence="11" id="KW-1185">Reference proteome</keyword>
<evidence type="ECO:0000259" key="9">
    <source>
        <dbReference type="PROSITE" id="PS50850"/>
    </source>
</evidence>
<comment type="similarity">
    <text evidence="2">Belongs to the major facilitator superfamily.</text>
</comment>
<dbReference type="Proteomes" id="UP000039046">
    <property type="component" value="Unassembled WGS sequence"/>
</dbReference>
<name>A0A0A1TI21_9HYPO</name>
<evidence type="ECO:0000256" key="8">
    <source>
        <dbReference type="SAM" id="Phobius"/>
    </source>
</evidence>
<keyword evidence="4 8" id="KW-0812">Transmembrane</keyword>
<feature type="region of interest" description="Disordered" evidence="7">
    <location>
        <begin position="1"/>
        <end position="38"/>
    </location>
</feature>
<feature type="transmembrane region" description="Helical" evidence="8">
    <location>
        <begin position="316"/>
        <end position="337"/>
    </location>
</feature>
<feature type="transmembrane region" description="Helical" evidence="8">
    <location>
        <begin position="118"/>
        <end position="137"/>
    </location>
</feature>
<feature type="transmembrane region" description="Helical" evidence="8">
    <location>
        <begin position="349"/>
        <end position="370"/>
    </location>
</feature>
<keyword evidence="5 8" id="KW-1133">Transmembrane helix</keyword>
<dbReference type="InterPro" id="IPR011701">
    <property type="entry name" value="MFS"/>
</dbReference>
<feature type="transmembrane region" description="Helical" evidence="8">
    <location>
        <begin position="275"/>
        <end position="296"/>
    </location>
</feature>
<dbReference type="GO" id="GO:0015174">
    <property type="term" value="F:basic amino acid transmembrane transporter activity"/>
    <property type="evidence" value="ECO:0007669"/>
    <property type="project" value="TreeGrafter"/>
</dbReference>
<keyword evidence="3" id="KW-0813">Transport</keyword>
<gene>
    <name evidence="10" type="ORF">VHEMI05171</name>
</gene>
<dbReference type="HOGENOM" id="CLU_000960_22_3_1"/>
<feature type="compositionally biased region" description="Polar residues" evidence="7">
    <location>
        <begin position="1"/>
        <end position="25"/>
    </location>
</feature>
<evidence type="ECO:0000256" key="2">
    <source>
        <dbReference type="ARBA" id="ARBA00008335"/>
    </source>
</evidence>
<dbReference type="PROSITE" id="PS50850">
    <property type="entry name" value="MFS"/>
    <property type="match status" value="1"/>
</dbReference>
<sequence>MVSSTSPPKQGDTETSPLLQSTASAAQDVEATPDPAPPSLEGNLEMYKKLHLLMPAVAIGILLSALDFLIPVAAAAKIGSDLNALNSISWVANSYFITLTSCQPLYGKLSDIFGRKQALLFAYTVFAIGCICCGLSQDMLQLCLARAFTGIGGGGMTTVVAILLSDIVPLRERGEWQGYMNFIYATGTSSGAPLGGFLADSIGWRWSFIAQAPLCAIAFVAVYFVLDIPKKNDGHWQEKIKRVDFLGALTLVLAVVALLLGLDNGSNIGWTELRAILPLILAPCLFIAFILVEIWCATNPFAPGHVIFDRNLFPCFVINFFGMGSHFGTLFFAPLFLQAVNGWDATSSGSILVPSLAISVTASVGSGAILKRTDKFRTLAICSYMLAPPGVALIIVGMALKSPWLLGIGLAIPTIGVSAGTVTSLVGMLAHAALEDTAVVVATSYLFRALGSSLMVGLSSAVLQQTLRTGLSRRLPGDAVDEIEEKVRQNLDYINTLPKTLADIVRSSYQLASMHAMVPCFIFGLAAFVITFWVRDKALKR</sequence>
<comment type="subcellular location">
    <subcellularLocation>
        <location evidence="1">Endomembrane system</location>
        <topology evidence="1">Multi-pass membrane protein</topology>
    </subcellularLocation>
</comment>
<evidence type="ECO:0000256" key="5">
    <source>
        <dbReference type="ARBA" id="ARBA00022989"/>
    </source>
</evidence>
<evidence type="ECO:0000256" key="7">
    <source>
        <dbReference type="SAM" id="MobiDB-lite"/>
    </source>
</evidence>
<evidence type="ECO:0000256" key="4">
    <source>
        <dbReference type="ARBA" id="ARBA00022692"/>
    </source>
</evidence>
<dbReference type="GO" id="GO:0000329">
    <property type="term" value="C:fungal-type vacuole membrane"/>
    <property type="evidence" value="ECO:0007669"/>
    <property type="project" value="TreeGrafter"/>
</dbReference>
<feature type="domain" description="Major facilitator superfamily (MFS) profile" evidence="9">
    <location>
        <begin position="53"/>
        <end position="539"/>
    </location>
</feature>
<accession>A0A0A1TI21</accession>
<feature type="transmembrane region" description="Helical" evidence="8">
    <location>
        <begin position="382"/>
        <end position="400"/>
    </location>
</feature>
<dbReference type="OrthoDB" id="3437016at2759"/>
<proteinExistence type="inferred from homology"/>
<dbReference type="Pfam" id="PF07690">
    <property type="entry name" value="MFS_1"/>
    <property type="match status" value="1"/>
</dbReference>
<dbReference type="SUPFAM" id="SSF103473">
    <property type="entry name" value="MFS general substrate transporter"/>
    <property type="match status" value="1"/>
</dbReference>
<dbReference type="GO" id="GO:0046943">
    <property type="term" value="F:carboxylic acid transmembrane transporter activity"/>
    <property type="evidence" value="ECO:0007669"/>
    <property type="project" value="UniProtKB-ARBA"/>
</dbReference>
<evidence type="ECO:0000256" key="6">
    <source>
        <dbReference type="ARBA" id="ARBA00023136"/>
    </source>
</evidence>
<protein>
    <recommendedName>
        <fullName evidence="9">Major facilitator superfamily (MFS) profile domain-containing protein</fullName>
    </recommendedName>
</protein>
<keyword evidence="6 8" id="KW-0472">Membrane</keyword>
<dbReference type="InterPro" id="IPR036259">
    <property type="entry name" value="MFS_trans_sf"/>
</dbReference>
<feature type="transmembrane region" description="Helical" evidence="8">
    <location>
        <begin position="445"/>
        <end position="463"/>
    </location>
</feature>
<evidence type="ECO:0000256" key="3">
    <source>
        <dbReference type="ARBA" id="ARBA00022448"/>
    </source>
</evidence>
<dbReference type="AlphaFoldDB" id="A0A0A1TI21"/>
<feature type="transmembrane region" description="Helical" evidence="8">
    <location>
        <begin position="245"/>
        <end position="263"/>
    </location>
</feature>
<dbReference type="InterPro" id="IPR020846">
    <property type="entry name" value="MFS_dom"/>
</dbReference>
<feature type="transmembrane region" description="Helical" evidence="8">
    <location>
        <begin position="516"/>
        <end position="534"/>
    </location>
</feature>
<dbReference type="PANTHER" id="PTHR23501">
    <property type="entry name" value="MAJOR FACILITATOR SUPERFAMILY"/>
    <property type="match status" value="1"/>
</dbReference>
<dbReference type="GO" id="GO:0012505">
    <property type="term" value="C:endomembrane system"/>
    <property type="evidence" value="ECO:0007669"/>
    <property type="project" value="UniProtKB-SubCell"/>
</dbReference>